<dbReference type="PANTHER" id="PTHR47150">
    <property type="entry name" value="OS12G0169200 PROTEIN"/>
    <property type="match status" value="1"/>
</dbReference>
<evidence type="ECO:0008006" key="3">
    <source>
        <dbReference type="Google" id="ProtNLM"/>
    </source>
</evidence>
<dbReference type="STRING" id="4795.A0A225VJT9"/>
<dbReference type="InterPro" id="IPR006912">
    <property type="entry name" value="Harbinger_derived_prot"/>
</dbReference>
<reference evidence="2" key="1">
    <citation type="submission" date="2017-03" db="EMBL/GenBank/DDBJ databases">
        <title>Phytopthora megakarya and P. palmivora, two closely related causual agents of cacao black pod achieved similar genome size and gene model numbers by different mechanisms.</title>
        <authorList>
            <person name="Ali S."/>
            <person name="Shao J."/>
            <person name="Larry D.J."/>
            <person name="Kronmiller B."/>
            <person name="Shen D."/>
            <person name="Strem M.D."/>
            <person name="Melnick R.L."/>
            <person name="Guiltinan M.J."/>
            <person name="Tyler B.M."/>
            <person name="Meinhardt L.W."/>
            <person name="Bailey B.A."/>
        </authorList>
    </citation>
    <scope>NUCLEOTIDE SEQUENCE [LARGE SCALE GENOMIC DNA]</scope>
    <source>
        <strain evidence="2">zdho120</strain>
    </source>
</reference>
<dbReference type="Proteomes" id="UP000198211">
    <property type="component" value="Unassembled WGS sequence"/>
</dbReference>
<proteinExistence type="predicted"/>
<organism evidence="1 2">
    <name type="scientific">Phytophthora megakarya</name>
    <dbReference type="NCBI Taxonomy" id="4795"/>
    <lineage>
        <taxon>Eukaryota</taxon>
        <taxon>Sar</taxon>
        <taxon>Stramenopiles</taxon>
        <taxon>Oomycota</taxon>
        <taxon>Peronosporomycetes</taxon>
        <taxon>Peronosporales</taxon>
        <taxon>Peronosporaceae</taxon>
        <taxon>Phytophthora</taxon>
    </lineage>
</organism>
<keyword evidence="2" id="KW-1185">Reference proteome</keyword>
<sequence>MHWEWKNCPVAWAGQYKGKEKKPAIALEAVASSDLWIWHAFFGMPGSNNDINVIDRSDLFIDATNTQSPRCNYDINRNNYDIGYYLTDGIYPPWATLVQTISNPIDNKQKYFAKKQEAARKDVERAFGVLQARWAIVKGPARSWSHSNLAVIMKACIVLRNMIVQDERGENCLYDYDGASDVALLPRGLNSFDEFVARHQQIRCETKHNQLQHDLVEHLWQLKGSRSV</sequence>
<comment type="caution">
    <text evidence="1">The sequence shown here is derived from an EMBL/GenBank/DDBJ whole genome shotgun (WGS) entry which is preliminary data.</text>
</comment>
<evidence type="ECO:0000313" key="1">
    <source>
        <dbReference type="EMBL" id="OWZ05605.1"/>
    </source>
</evidence>
<protein>
    <recommendedName>
        <fullName evidence="3">DDE Tnp4 domain-containing protein</fullName>
    </recommendedName>
</protein>
<dbReference type="PANTHER" id="PTHR47150:SF5">
    <property type="entry name" value="OS07G0546750 PROTEIN"/>
    <property type="match status" value="1"/>
</dbReference>
<name>A0A225VJT9_9STRA</name>
<dbReference type="AlphaFoldDB" id="A0A225VJT9"/>
<evidence type="ECO:0000313" key="2">
    <source>
        <dbReference type="Proteomes" id="UP000198211"/>
    </source>
</evidence>
<gene>
    <name evidence="1" type="ORF">PHMEG_00022277</name>
</gene>
<dbReference type="Pfam" id="PF04827">
    <property type="entry name" value="Plant_tran"/>
    <property type="match status" value="1"/>
</dbReference>
<accession>A0A225VJT9</accession>
<dbReference type="EMBL" id="NBNE01004346">
    <property type="protein sequence ID" value="OWZ05605.1"/>
    <property type="molecule type" value="Genomic_DNA"/>
</dbReference>
<dbReference type="OrthoDB" id="119179at2759"/>